<dbReference type="Pfam" id="PF20256">
    <property type="entry name" value="MoCoBD_2"/>
    <property type="match status" value="2"/>
</dbReference>
<comment type="caution">
    <text evidence="3">The sequence shown here is derived from an EMBL/GenBank/DDBJ whole genome shotgun (WGS) entry which is preliminary data.</text>
</comment>
<sequence>MPGKHHTAPRPPRRPIANKRSATTGPPTGMHRRRFLGYLIAAPTLAVGAKLTGDSLLSAEALPSPAPEVSEVYDLSDLLLDSTRPTANLITVVVNSDGTVSFTIPRAESGQGITTTAAMLIAEEMGIDVSDVTVDLADARPELLFNQQTQGSASVISIYTPVRVAAALARGRLVEAAATILGDEAENLRTTAGRVLSTGGSSIPFAELAAAAANEVTREAVTELKAVDEFEIIGKGQRRDDVVAAVTGRKKYTMDLDVPDALPTMIARPPTIKGTVESVNNLAQVRGMPGVTDVVEISTDAEPGRGTTSSAVAVRARTFGQCIDAVNALDITWGRGNVDGESDASILEQLRAADAPANLPSPGPVDEVGGRLPLVTEPVGDVLDGVGAVETIDQEFVFYWRSNAAMEPNVAIADVRDGEAEVWTPSQIPIVTQTQLAQVLDLPQSQVTVHVPRGGGAFGRRLFSDAALDAARVSKKVGKPVRLMWHRADECRAGRVHPMCISRVRATYSPTAGEVVSFEQRHTSVATDYTESFGDMITSQAAKLPFANELTLSQTVFLLTASVPYDLGAIALGYNEIFDFDRFATGSVRNLNNQDFRPAQELVVDQLAERLGEDRLEFRRDRVEDERAKAVLEAVRDQGGWGEDLPEGVAQGVVVHNEYKGSVAVLAEVDTRPATAEREIPGATTGPRVRKVTVAVDVGLPINPLGLKAQMEGGVMTGIAHVFTGSLHLRDGNFLEGSWDDYRYTRHWNAPPEIDVIVMPPSGDRPGGAGELAVGAATAAVACAYARAVGEMPTSFPIGHTKDVPFEVKDFVPPLPPSPTDGLEAYPAPSAAGPAFNPAS</sequence>
<gene>
    <name evidence="3" type="ORF">GCM10023203_28180</name>
</gene>
<evidence type="ECO:0000259" key="2">
    <source>
        <dbReference type="SMART" id="SM01008"/>
    </source>
</evidence>
<organism evidence="3 4">
    <name type="scientific">Actinomycetospora straminea</name>
    <dbReference type="NCBI Taxonomy" id="663607"/>
    <lineage>
        <taxon>Bacteria</taxon>
        <taxon>Bacillati</taxon>
        <taxon>Actinomycetota</taxon>
        <taxon>Actinomycetes</taxon>
        <taxon>Pseudonocardiales</taxon>
        <taxon>Pseudonocardiaceae</taxon>
        <taxon>Actinomycetospora</taxon>
    </lineage>
</organism>
<dbReference type="Proteomes" id="UP001500457">
    <property type="component" value="Unassembled WGS sequence"/>
</dbReference>
<name>A0ABP9EGN9_9PSEU</name>
<feature type="region of interest" description="Disordered" evidence="1">
    <location>
        <begin position="811"/>
        <end position="840"/>
    </location>
</feature>
<dbReference type="InterPro" id="IPR008274">
    <property type="entry name" value="AldOxase/xan_DH_MoCoBD1"/>
</dbReference>
<proteinExistence type="predicted"/>
<dbReference type="PANTHER" id="PTHR47495:SF1">
    <property type="entry name" value="BLL3820 PROTEIN"/>
    <property type="match status" value="1"/>
</dbReference>
<dbReference type="SUPFAM" id="SSF56003">
    <property type="entry name" value="Molybdenum cofactor-binding domain"/>
    <property type="match status" value="2"/>
</dbReference>
<protein>
    <submittedName>
        <fullName evidence="3">Molybdopterin-dependent oxidoreductase</fullName>
    </submittedName>
</protein>
<dbReference type="SMART" id="SM01008">
    <property type="entry name" value="Ald_Xan_dh_C"/>
    <property type="match status" value="1"/>
</dbReference>
<feature type="domain" description="Aldehyde oxidase/xanthine dehydrogenase a/b hammerhead" evidence="2">
    <location>
        <begin position="247"/>
        <end position="337"/>
    </location>
</feature>
<dbReference type="PANTHER" id="PTHR47495">
    <property type="entry name" value="ALDEHYDE DEHYDROGENASE"/>
    <property type="match status" value="1"/>
</dbReference>
<reference evidence="4" key="1">
    <citation type="journal article" date="2019" name="Int. J. Syst. Evol. Microbiol.">
        <title>The Global Catalogue of Microorganisms (GCM) 10K type strain sequencing project: providing services to taxonomists for standard genome sequencing and annotation.</title>
        <authorList>
            <consortium name="The Broad Institute Genomics Platform"/>
            <consortium name="The Broad Institute Genome Sequencing Center for Infectious Disease"/>
            <person name="Wu L."/>
            <person name="Ma J."/>
        </authorList>
    </citation>
    <scope>NUCLEOTIDE SEQUENCE [LARGE SCALE GENOMIC DNA]</scope>
    <source>
        <strain evidence="4">JCM 17983</strain>
    </source>
</reference>
<feature type="region of interest" description="Disordered" evidence="1">
    <location>
        <begin position="1"/>
        <end position="30"/>
    </location>
</feature>
<dbReference type="InterPro" id="IPR000674">
    <property type="entry name" value="Ald_Oxase/Xan_DH_a/b"/>
</dbReference>
<evidence type="ECO:0000313" key="3">
    <source>
        <dbReference type="EMBL" id="GAA4876252.1"/>
    </source>
</evidence>
<dbReference type="Gene3D" id="3.90.1170.50">
    <property type="entry name" value="Aldehyde oxidase/xanthine dehydrogenase, a/b hammerhead"/>
    <property type="match status" value="1"/>
</dbReference>
<accession>A0ABP9EGN9</accession>
<dbReference type="InterPro" id="IPR037165">
    <property type="entry name" value="AldOxase/xan_DH_Mopterin-bd_sf"/>
</dbReference>
<keyword evidence="4" id="KW-1185">Reference proteome</keyword>
<dbReference type="EMBL" id="BAABHQ010000006">
    <property type="protein sequence ID" value="GAA4876252.1"/>
    <property type="molecule type" value="Genomic_DNA"/>
</dbReference>
<evidence type="ECO:0000313" key="4">
    <source>
        <dbReference type="Proteomes" id="UP001500457"/>
    </source>
</evidence>
<feature type="compositionally biased region" description="Basic residues" evidence="1">
    <location>
        <begin position="1"/>
        <end position="17"/>
    </location>
</feature>
<evidence type="ECO:0000256" key="1">
    <source>
        <dbReference type="SAM" id="MobiDB-lite"/>
    </source>
</evidence>
<dbReference type="InterPro" id="IPR046867">
    <property type="entry name" value="AldOxase/xan_DH_MoCoBD2"/>
</dbReference>
<dbReference type="InterPro" id="IPR052516">
    <property type="entry name" value="N-heterocyclic_Hydroxylase"/>
</dbReference>
<dbReference type="Pfam" id="PF02738">
    <property type="entry name" value="MoCoBD_1"/>
    <property type="match status" value="1"/>
</dbReference>
<dbReference type="Gene3D" id="3.30.365.10">
    <property type="entry name" value="Aldehyde oxidase/xanthine dehydrogenase, molybdopterin binding domain"/>
    <property type="match status" value="4"/>
</dbReference>
<dbReference type="RefSeq" id="WP_274233090.1">
    <property type="nucleotide sequence ID" value="NZ_BAABHQ010000006.1"/>
</dbReference>